<comment type="caution">
    <text evidence="2">The sequence shown here is derived from an EMBL/GenBank/DDBJ whole genome shotgun (WGS) entry which is preliminary data.</text>
</comment>
<protein>
    <recommendedName>
        <fullName evidence="1">F-box domain-containing protein</fullName>
    </recommendedName>
</protein>
<gene>
    <name evidence="2" type="ORF">AAF712_011833</name>
</gene>
<sequence>MIVHSASPSSSPILKRRRIIRKTPEFTSDDDDSNDAPLRLRLAKSVKRKRFVRAILSSDSEQENPNTTPVKTRCTRTKKRKMVAENLKARTVFLEMPIDVFAEIAKSLDPHDLLCLARTNKPLREMLMSRKYSNLWRASRANVEGLPPLPTDLSEPAYAGGVPQQHSGNAVYDVAAIVLKTWDMKYRTLNSHSDLLEIVPKRGPASFLRSAIEQFTAELDRINDHDSLKLWFEAKSQAYGTILQHSLQCQAWAKIQRNKRKAELAAVRDRRFQRAKEILVGEGWDKELEDRALFSHPFFRENKDFSYSAAWARSKDSVIELLRKIRKQIAEDEERRRARYFALREAYGKLRTDNPYSILPSLGDLVSTKQIWALVEDMPLWKNLAVNDVASFIKSPLFDRLAEGWRTVKEGELFELLCRAVPSTTKLSALHLATTVFRCNAVGCGKHLFYPHVLIHPCTSSPSFQPLTVLEKDNDATPFIPSDACQIVESVPWNAGGDRIIFDHEASSHARAIVEACGLDPSQATAADLVMKNPLFECVTCRDLGDIPQMRWPQVLRHLPSGKVLVHAHQTGTRDQSPPPVVCPSNGKWIFGVRCVRCDFLSNPRSELFFEHLRKEHAITQVVRGDWSFDLGVKYYLDCE</sequence>
<dbReference type="InterPro" id="IPR036047">
    <property type="entry name" value="F-box-like_dom_sf"/>
</dbReference>
<dbReference type="SUPFAM" id="SSF81383">
    <property type="entry name" value="F-box domain"/>
    <property type="match status" value="1"/>
</dbReference>
<accession>A0ABR2ZIA7</accession>
<dbReference type="InterPro" id="IPR001810">
    <property type="entry name" value="F-box_dom"/>
</dbReference>
<proteinExistence type="predicted"/>
<reference evidence="2 3" key="1">
    <citation type="submission" date="2024-05" db="EMBL/GenBank/DDBJ databases">
        <title>A draft genome resource for the thread blight pathogen Marasmius tenuissimus strain MS-2.</title>
        <authorList>
            <person name="Yulfo-Soto G.E."/>
            <person name="Baruah I.K."/>
            <person name="Amoako-Attah I."/>
            <person name="Bukari Y."/>
            <person name="Meinhardt L.W."/>
            <person name="Bailey B.A."/>
            <person name="Cohen S.P."/>
        </authorList>
    </citation>
    <scope>NUCLEOTIDE SEQUENCE [LARGE SCALE GENOMIC DNA]</scope>
    <source>
        <strain evidence="2 3">MS-2</strain>
    </source>
</reference>
<name>A0ABR2ZIA7_9AGAR</name>
<keyword evidence="3" id="KW-1185">Reference proteome</keyword>
<dbReference type="EMBL" id="JBBXMP010000139">
    <property type="protein sequence ID" value="KAL0061316.1"/>
    <property type="molecule type" value="Genomic_DNA"/>
</dbReference>
<evidence type="ECO:0000259" key="1">
    <source>
        <dbReference type="PROSITE" id="PS50181"/>
    </source>
</evidence>
<evidence type="ECO:0000313" key="2">
    <source>
        <dbReference type="EMBL" id="KAL0061316.1"/>
    </source>
</evidence>
<organism evidence="2 3">
    <name type="scientific">Marasmius tenuissimus</name>
    <dbReference type="NCBI Taxonomy" id="585030"/>
    <lineage>
        <taxon>Eukaryota</taxon>
        <taxon>Fungi</taxon>
        <taxon>Dikarya</taxon>
        <taxon>Basidiomycota</taxon>
        <taxon>Agaricomycotina</taxon>
        <taxon>Agaricomycetes</taxon>
        <taxon>Agaricomycetidae</taxon>
        <taxon>Agaricales</taxon>
        <taxon>Marasmiineae</taxon>
        <taxon>Marasmiaceae</taxon>
        <taxon>Marasmius</taxon>
    </lineage>
</organism>
<feature type="domain" description="F-box" evidence="1">
    <location>
        <begin position="90"/>
        <end position="139"/>
    </location>
</feature>
<dbReference type="Proteomes" id="UP001437256">
    <property type="component" value="Unassembled WGS sequence"/>
</dbReference>
<dbReference type="PROSITE" id="PS50181">
    <property type="entry name" value="FBOX"/>
    <property type="match status" value="1"/>
</dbReference>
<evidence type="ECO:0000313" key="3">
    <source>
        <dbReference type="Proteomes" id="UP001437256"/>
    </source>
</evidence>